<evidence type="ECO:0000313" key="2">
    <source>
        <dbReference type="Proteomes" id="UP000294850"/>
    </source>
</evidence>
<evidence type="ECO:0000313" key="1">
    <source>
        <dbReference type="EMBL" id="TDE13761.1"/>
    </source>
</evidence>
<dbReference type="OrthoDB" id="940109at2"/>
<dbReference type="AlphaFoldDB" id="A0A4R5DP20"/>
<accession>A0A4R5DP20</accession>
<comment type="caution">
    <text evidence="1">The sequence shown here is derived from an EMBL/GenBank/DDBJ whole genome shotgun (WGS) entry which is preliminary data.</text>
</comment>
<organism evidence="1 2">
    <name type="scientific">Dyadobacter psychrotolerans</name>
    <dbReference type="NCBI Taxonomy" id="2541721"/>
    <lineage>
        <taxon>Bacteria</taxon>
        <taxon>Pseudomonadati</taxon>
        <taxon>Bacteroidota</taxon>
        <taxon>Cytophagia</taxon>
        <taxon>Cytophagales</taxon>
        <taxon>Spirosomataceae</taxon>
        <taxon>Dyadobacter</taxon>
    </lineage>
</organism>
<sequence>MKHVWLFTCVLLMLICDVKAQKNAKSEIKLGSQNVKTELSPFSLTLKTGLTQFFGELNEQDMKGAVGVGVSGKISRGISLGLDYSAGKVGGQKSNFFNSYFITEYNTAEFIARWNLTRQFSKRKYNDFEIGIYGGAGIIFFSANAFDLTTNELVRFSNSERSKRNQLFLRWGNPRGREGIKKTHERIIPVGTTLDYNLSDNWKIGLDYRFYLVRTDKVDATSGQRLINPEEGDSYSDTPNDKFSLFAVTLTHCFAKPRRH</sequence>
<dbReference type="Proteomes" id="UP000294850">
    <property type="component" value="Unassembled WGS sequence"/>
</dbReference>
<dbReference type="RefSeq" id="WP_131959638.1">
    <property type="nucleotide sequence ID" value="NZ_SMFL01000006.1"/>
</dbReference>
<dbReference type="EMBL" id="SMFL01000006">
    <property type="protein sequence ID" value="TDE13761.1"/>
    <property type="molecule type" value="Genomic_DNA"/>
</dbReference>
<name>A0A4R5DP20_9BACT</name>
<evidence type="ECO:0008006" key="3">
    <source>
        <dbReference type="Google" id="ProtNLM"/>
    </source>
</evidence>
<protein>
    <recommendedName>
        <fullName evidence="3">Outer membrane protein beta-barrel domain-containing protein</fullName>
    </recommendedName>
</protein>
<reference evidence="1 2" key="1">
    <citation type="submission" date="2019-03" db="EMBL/GenBank/DDBJ databases">
        <title>Dyadobacter AR-3-6 sp. nov., isolated from arctic soil.</title>
        <authorList>
            <person name="Chaudhary D.K."/>
        </authorList>
    </citation>
    <scope>NUCLEOTIDE SEQUENCE [LARGE SCALE GENOMIC DNA]</scope>
    <source>
        <strain evidence="1 2">AR-3-6</strain>
    </source>
</reference>
<proteinExistence type="predicted"/>
<gene>
    <name evidence="1" type="ORF">E0F88_17840</name>
</gene>
<keyword evidence="2" id="KW-1185">Reference proteome</keyword>